<feature type="compositionally biased region" description="Basic and acidic residues" evidence="2">
    <location>
        <begin position="1621"/>
        <end position="1637"/>
    </location>
</feature>
<feature type="region of interest" description="Disordered" evidence="2">
    <location>
        <begin position="1363"/>
        <end position="1409"/>
    </location>
</feature>
<dbReference type="GO" id="GO:0090063">
    <property type="term" value="P:positive regulation of microtubule nucleation"/>
    <property type="evidence" value="ECO:0007669"/>
    <property type="project" value="TreeGrafter"/>
</dbReference>
<feature type="region of interest" description="Disordered" evidence="2">
    <location>
        <begin position="1123"/>
        <end position="1209"/>
    </location>
</feature>
<feature type="compositionally biased region" description="Basic and acidic residues" evidence="2">
    <location>
        <begin position="300"/>
        <end position="316"/>
    </location>
</feature>
<feature type="region of interest" description="Disordered" evidence="2">
    <location>
        <begin position="167"/>
        <end position="190"/>
    </location>
</feature>
<feature type="region of interest" description="Disordered" evidence="2">
    <location>
        <begin position="2326"/>
        <end position="2349"/>
    </location>
</feature>
<feature type="region of interest" description="Disordered" evidence="2">
    <location>
        <begin position="990"/>
        <end position="1061"/>
    </location>
</feature>
<feature type="compositionally biased region" description="Polar residues" evidence="2">
    <location>
        <begin position="1379"/>
        <end position="1389"/>
    </location>
</feature>
<feature type="coiled-coil region" evidence="1">
    <location>
        <begin position="456"/>
        <end position="518"/>
    </location>
</feature>
<dbReference type="GO" id="GO:0005794">
    <property type="term" value="C:Golgi apparatus"/>
    <property type="evidence" value="ECO:0007669"/>
    <property type="project" value="TreeGrafter"/>
</dbReference>
<feature type="coiled-coil region" evidence="1">
    <location>
        <begin position="689"/>
        <end position="734"/>
    </location>
</feature>
<feature type="region of interest" description="Disordered" evidence="2">
    <location>
        <begin position="2054"/>
        <end position="2106"/>
    </location>
</feature>
<evidence type="ECO:0000313" key="6">
    <source>
        <dbReference type="RefSeq" id="XP_034093203.1"/>
    </source>
</evidence>
<dbReference type="GO" id="GO:0008270">
    <property type="term" value="F:zinc ion binding"/>
    <property type="evidence" value="ECO:0007669"/>
    <property type="project" value="InterPro"/>
</dbReference>
<feature type="region of interest" description="Disordered" evidence="2">
    <location>
        <begin position="300"/>
        <end position="326"/>
    </location>
</feature>
<feature type="region of interest" description="Disordered" evidence="2">
    <location>
        <begin position="632"/>
        <end position="658"/>
    </location>
</feature>
<feature type="compositionally biased region" description="Acidic residues" evidence="2">
    <location>
        <begin position="1134"/>
        <end position="1159"/>
    </location>
</feature>
<feature type="coiled-coil region" evidence="1">
    <location>
        <begin position="1837"/>
        <end position="1980"/>
    </location>
</feature>
<feature type="compositionally biased region" description="Acidic residues" evidence="2">
    <location>
        <begin position="1015"/>
        <end position="1036"/>
    </location>
</feature>
<dbReference type="GO" id="GO:0007098">
    <property type="term" value="P:centrosome cycle"/>
    <property type="evidence" value="ECO:0007669"/>
    <property type="project" value="TreeGrafter"/>
</dbReference>
<gene>
    <name evidence="6" type="primary">pde4dip</name>
</gene>
<feature type="region of interest" description="Disordered" evidence="2">
    <location>
        <begin position="1308"/>
        <end position="1331"/>
    </location>
</feature>
<dbReference type="InParanoid" id="A0A6P8W408"/>
<evidence type="ECO:0000259" key="3">
    <source>
        <dbReference type="Pfam" id="PF07776"/>
    </source>
</evidence>
<keyword evidence="1" id="KW-0175">Coiled coil</keyword>
<accession>A0A6P8W408</accession>
<feature type="compositionally biased region" description="Polar residues" evidence="2">
    <location>
        <begin position="2076"/>
        <end position="2096"/>
    </location>
</feature>
<feature type="coiled-coil region" evidence="1">
    <location>
        <begin position="2197"/>
        <end position="2270"/>
    </location>
</feature>
<reference evidence="6" key="1">
    <citation type="submission" date="2025-08" db="UniProtKB">
        <authorList>
            <consortium name="RefSeq"/>
        </authorList>
    </citation>
    <scope>IDENTIFICATION</scope>
</reference>
<feature type="compositionally biased region" description="Polar residues" evidence="2">
    <location>
        <begin position="1308"/>
        <end position="1324"/>
    </location>
</feature>
<feature type="compositionally biased region" description="Polar residues" evidence="2">
    <location>
        <begin position="1577"/>
        <end position="1588"/>
    </location>
</feature>
<dbReference type="GeneID" id="117560462"/>
<dbReference type="PANTHER" id="PTHR46501:SF2">
    <property type="entry name" value="MYOMEGALIN"/>
    <property type="match status" value="1"/>
</dbReference>
<feature type="compositionally biased region" description="Low complexity" evidence="2">
    <location>
        <begin position="1638"/>
        <end position="1654"/>
    </location>
</feature>
<feature type="region of interest" description="Disordered" evidence="2">
    <location>
        <begin position="1271"/>
        <end position="1295"/>
    </location>
</feature>
<evidence type="ECO:0000313" key="5">
    <source>
        <dbReference type="Proteomes" id="UP000515161"/>
    </source>
</evidence>
<dbReference type="CTD" id="9659"/>
<feature type="region of interest" description="Disordered" evidence="2">
    <location>
        <begin position="222"/>
        <end position="247"/>
    </location>
</feature>
<dbReference type="Pfam" id="PF18615">
    <property type="entry name" value="SMYLE_N"/>
    <property type="match status" value="1"/>
</dbReference>
<dbReference type="InterPro" id="IPR012934">
    <property type="entry name" value="Znf_AD"/>
</dbReference>
<dbReference type="KEGG" id="gacu:117560462"/>
<feature type="compositionally biased region" description="Basic residues" evidence="2">
    <location>
        <begin position="1563"/>
        <end position="1572"/>
    </location>
</feature>
<evidence type="ECO:0000256" key="1">
    <source>
        <dbReference type="SAM" id="Coils"/>
    </source>
</evidence>
<dbReference type="GO" id="GO:1903358">
    <property type="term" value="P:regulation of Golgi organization"/>
    <property type="evidence" value="ECO:0007669"/>
    <property type="project" value="TreeGrafter"/>
</dbReference>
<dbReference type="GO" id="GO:0005634">
    <property type="term" value="C:nucleus"/>
    <property type="evidence" value="ECO:0007669"/>
    <property type="project" value="InterPro"/>
</dbReference>
<dbReference type="GO" id="GO:0060090">
    <property type="term" value="F:molecular adaptor activity"/>
    <property type="evidence" value="ECO:0007669"/>
    <property type="project" value="TreeGrafter"/>
</dbReference>
<feature type="compositionally biased region" description="Polar residues" evidence="2">
    <location>
        <begin position="1189"/>
        <end position="1209"/>
    </location>
</feature>
<feature type="compositionally biased region" description="Polar residues" evidence="2">
    <location>
        <begin position="224"/>
        <end position="238"/>
    </location>
</feature>
<dbReference type="PANTHER" id="PTHR46501">
    <property type="entry name" value="MYOMEGALIN"/>
    <property type="match status" value="1"/>
</dbReference>
<dbReference type="RefSeq" id="XP_034093203.1">
    <property type="nucleotide sequence ID" value="XM_034237312.1"/>
</dbReference>
<feature type="domain" description="Short myomegalin-like EB1 binding protein N-terminal" evidence="4">
    <location>
        <begin position="134"/>
        <end position="415"/>
    </location>
</feature>
<dbReference type="Pfam" id="PF07776">
    <property type="entry name" value="zf-AD"/>
    <property type="match status" value="1"/>
</dbReference>
<dbReference type="InterPro" id="IPR052593">
    <property type="entry name" value="MT-associated_AKAP9-binding"/>
</dbReference>
<dbReference type="Proteomes" id="UP000515161">
    <property type="component" value="Unplaced"/>
</dbReference>
<dbReference type="InterPro" id="IPR040947">
    <property type="entry name" value="SMYLE_N"/>
</dbReference>
<feature type="region of interest" description="Disordered" evidence="2">
    <location>
        <begin position="929"/>
        <end position="951"/>
    </location>
</feature>
<feature type="compositionally biased region" description="Basic and acidic residues" evidence="2">
    <location>
        <begin position="167"/>
        <end position="178"/>
    </location>
</feature>
<dbReference type="GO" id="GO:0005813">
    <property type="term" value="C:centrosome"/>
    <property type="evidence" value="ECO:0007669"/>
    <property type="project" value="TreeGrafter"/>
</dbReference>
<proteinExistence type="predicted"/>
<sequence length="2349" mass="262635">MLDVVKMKEACRICARELCGNQRRWIFHPTAKLNLQVLLSHALGHELSRDGRGEFACSKCAFMLDRMYRFDTVIARVEALSLERLHKLLLEKDRLRQCIGGLFRKHNADDGNVPPPRAVVGVVGTDVGSEASPVVDLSGLQDGRYSDMIQDDLTYSVYESWADKEDPALDQPTHQEPHQHHHQCPGADSLSGMKPKRCRGCAVLRVADSDYEAVCKVPRRVGRRSTSCGPSTRYSTATPGGKDPARTPGEYEATAVTFESSLAELDTDKIMCDQTSPSPASSVESLDTAVDVSCLPVNHREGEQTVPEKDPEEASARRYTTWDKPPSESSFSGLEVMLSLLRGWDYRPVKPQRGSKLPVLSKAKLDQSMSLPLPIPLRSPCGGANDCELYSHLPVPEVITPCTQQELQAELAEMEEQWMDEYVQCGPFRFQQRLIDEQQGQLSQYESAAGQCVGELQKAQDQVHSLQAKIRESETRNQKLQERLAEMELELRSAQEEAQGQERNIQNIADTANSKEAEAAELCRVIEEQNKMLCSLKELANRSQLQQLQALGADSVRGQGEVLALQGSLFQAQLELQADERVQRQAVRAQDDLSRALQRLETDLQGALQHRRETQRHNQALQLALEPARSALQEREEELKEGEQERQRQEEERQKTLTGLRTALQTKEQLMQDYCELLEDPKEKRDSLLQKLRQRIKERDRALERAVDEKFHSVEEKEEETRRLRLLLREKERDLERQSCVLSNNEETITSLELLLRGKALELEQVCDAWRNVQRQHQQSAGRQSGILGERDAIIGQLQGALHARSQEAQDMRCSLLAQIQSAPSDVLEELKIRLQLKDRLFQEVLADRTQQAKEHHEQVHDLLRTISSRDQYIQVSGSRLGEVLGEQAGRLMELRRQLSSGVGWGSDSDSAVELQAVQEELRLALRRERERERESQELSSSQASREEALSRRLQGKEEIIRDFQRQMVEPSALPLVEQLTLEVQELRESLVQRDGPPARGPVPGRRQPEFGDLSSEEEDEAEDDLNSEYTEEEEESKLGVQFAANTKGPGGTGRPPSQDVQFEGQGLMEVKQLVEQKRAVERELGELKAQLEKAGFSSLSQMRRALFSLKAENGDLKHQLTEGLQADSKQGADGEEEEVEELDVTIEGVEEDEEEEENSGMWDTWDGDLTLLQTNMRSGEEKRAKRPQTLQLLSNTSQDAPGQGATSSVLCGNSVRLQQKGKELRERLMVSEATVQAQAEQLKDYRELLTETAVEQDSKQVQVDLQDMGYETSGRSENEAEREDTSSPEFDDLEMCTSLDCGSQWWPANSGSKGSTLTKTPPQISGDGDEMSSLQRLVEDLRSQLSRSQGVIRGLQSRLRSLSTSSDYGPSTPRKVNWSFQASPTQSGAEDDEGWQSSDGGALASPRHPQADKGLLELVSRVDALEDQLRKGGKEPGSEDVKSATWPGKFDTLIQAQARELSHLRQRLREGRGVCKILTQHLGDTTKAFEELLRANDIDYYMGQSFREQLAQSGALAQRVSAKISGRDRHEDPDEKTELLAIRLSKELQQKDKVIESLRTKLNQHQHHHQPHRSDTPNSNHALSDTTDQSDRISYVSDEHGSTHEDLDLCSDMDAASELGQKETRTGTRVSTDCHSHSGAVSHHSSVPPSVTSSHRAPSFLSCPSMHCPSSPHKPADMLSQTVPASVFTSILSHPPPSSTTQRAPLPFHPHPATPRTRGVGFSLAEVHQELQMLQMQLGGNDRYSTPTSKPLHGFPFAHQQPDPFLPHSFHGYQPSPFSSSLDANSAMQAGASLLESTALWDMSYGARPVRLGADLSSGSSGYQSGTSHTGSDLMMKEHLREIRSLRQRLEDSIQTNDRLRQQLEERLSRTNTEKGAPTNIYIQGLDSVGQLSSEMRLLKEENVSLQNQLKQATRESSKEAERLKEVELEAEQWAEQSQKLQAEAEASSKEIAQLKQDRQKNQEAINRLQHEVSVLQQQLCESRSLVHSLQCELQVYHRVCGVITNTPAGQASDNAKLGHSSATFDPNELHVQLEQQLHIQMGAQPRSRRQLFNENVPSPPVRDTGLDSPASPLHSAQKQSAESGSADQASTLQGQAPDGSFAHRHGRHAVGHVDDFKALQQQILEGSALLRKMETGLYSRSTPQEFSLLQPSDSGSVRKMLSDTKTLRQILDEADSLLRMFWRAVLPNQQETKQDQSLREEVASLRLKLSDQEQALKDAVERVKSSDLTKDSMEHFIVNQLSRTHDVLRKAKTNLQKNELRISSLRRASSSFYPSSFSFSPSFSSVPNSFPTFSSSSHQWPCKGEKTGGFCELAFSPGWGVMRPGTSSSSSSSSSAVHQRPPQAAFL</sequence>
<feature type="compositionally biased region" description="Basic and acidic residues" evidence="2">
    <location>
        <begin position="1275"/>
        <end position="1286"/>
    </location>
</feature>
<feature type="region of interest" description="Disordered" evidence="2">
    <location>
        <begin position="1620"/>
        <end position="1654"/>
    </location>
</feature>
<name>A0A6P8W408_GYMAC</name>
<evidence type="ECO:0000256" key="2">
    <source>
        <dbReference type="SAM" id="MobiDB-lite"/>
    </source>
</evidence>
<feature type="compositionally biased region" description="Low complexity" evidence="2">
    <location>
        <begin position="996"/>
        <end position="1006"/>
    </location>
</feature>
<feature type="compositionally biased region" description="Basic and acidic residues" evidence="2">
    <location>
        <begin position="632"/>
        <end position="655"/>
    </location>
</feature>
<feature type="region of interest" description="Disordered" evidence="2">
    <location>
        <begin position="1563"/>
        <end position="1591"/>
    </location>
</feature>
<evidence type="ECO:0000259" key="4">
    <source>
        <dbReference type="Pfam" id="PF18615"/>
    </source>
</evidence>
<organism evidence="5 6">
    <name type="scientific">Gymnodraco acuticeps</name>
    <name type="common">Antarctic dragonfish</name>
    <dbReference type="NCBI Taxonomy" id="8218"/>
    <lineage>
        <taxon>Eukaryota</taxon>
        <taxon>Metazoa</taxon>
        <taxon>Chordata</taxon>
        <taxon>Craniata</taxon>
        <taxon>Vertebrata</taxon>
        <taxon>Euteleostomi</taxon>
        <taxon>Actinopterygii</taxon>
        <taxon>Neopterygii</taxon>
        <taxon>Teleostei</taxon>
        <taxon>Neoteleostei</taxon>
        <taxon>Acanthomorphata</taxon>
        <taxon>Eupercaria</taxon>
        <taxon>Perciformes</taxon>
        <taxon>Notothenioidei</taxon>
        <taxon>Bathydraconidae</taxon>
        <taxon>Gymnodraco</taxon>
    </lineage>
</organism>
<protein>
    <submittedName>
        <fullName evidence="6">LOW QUALITY PROTEIN: myomegalin</fullName>
    </submittedName>
</protein>
<dbReference type="OrthoDB" id="10255000at2759"/>
<keyword evidence="5" id="KW-1185">Reference proteome</keyword>
<feature type="domain" description="ZAD" evidence="3">
    <location>
        <begin position="11"/>
        <end position="81"/>
    </location>
</feature>